<reference evidence="2 3" key="1">
    <citation type="submission" date="2019-01" db="EMBL/GenBank/DDBJ databases">
        <title>Genome sequencing of strain FW100M-8.</title>
        <authorList>
            <person name="Heo J."/>
            <person name="Kim S.-J."/>
            <person name="Kim J.-S."/>
            <person name="Hong S.-B."/>
            <person name="Kwon S.-W."/>
        </authorList>
    </citation>
    <scope>NUCLEOTIDE SEQUENCE [LARGE SCALE GENOMIC DNA]</scope>
    <source>
        <strain evidence="2 3">FW100M-8</strain>
    </source>
</reference>
<protein>
    <submittedName>
        <fullName evidence="2">DUF4012 domain-containing protein</fullName>
    </submittedName>
</protein>
<dbReference type="Proteomes" id="UP000291259">
    <property type="component" value="Chromosome"/>
</dbReference>
<dbReference type="OrthoDB" id="3203519at2"/>
<gene>
    <name evidence="2" type="ORF">ET445_16565</name>
</gene>
<evidence type="ECO:0000313" key="2">
    <source>
        <dbReference type="EMBL" id="QAY74708.1"/>
    </source>
</evidence>
<keyword evidence="1" id="KW-1133">Transmembrane helix</keyword>
<keyword evidence="1" id="KW-0472">Membrane</keyword>
<name>A0A4P6FVR9_9MICO</name>
<feature type="transmembrane region" description="Helical" evidence="1">
    <location>
        <begin position="26"/>
        <end position="50"/>
    </location>
</feature>
<dbReference type="KEGG" id="agf:ET445_16565"/>
<keyword evidence="1" id="KW-0812">Transmembrane</keyword>
<evidence type="ECO:0000313" key="3">
    <source>
        <dbReference type="Proteomes" id="UP000291259"/>
    </source>
</evidence>
<dbReference type="InterPro" id="IPR025101">
    <property type="entry name" value="DUF4012"/>
</dbReference>
<proteinExistence type="predicted"/>
<dbReference type="Pfam" id="PF13196">
    <property type="entry name" value="DUF4012"/>
    <property type="match status" value="1"/>
</dbReference>
<dbReference type="AlphaFoldDB" id="A0A4P6FVR9"/>
<keyword evidence="3" id="KW-1185">Reference proteome</keyword>
<evidence type="ECO:0000256" key="1">
    <source>
        <dbReference type="SAM" id="Phobius"/>
    </source>
</evidence>
<sequence>MTAPASDVSRRDARRRARRGPERRRWVRWVLGGVGALLLIVIGAALWVGIRGLLAKDHLEQAVPLANATKDAIVAGDTTKAMDVSRELSDHAREAAALTSDPLWRAAEGLPWAGPNLTSMRVVAASVDRIATGAVSPLAEAAAQLDLAAFKPEGGRVDLAPVIALQAPVHEASVALADAQQTLATVADADVIEPLADARDDLATTLDETAATVDALDRAVRLVPAMLGADGPRDILLLFQNNAELRTLGGIPGALALVHTDQGSFDLVQQADSGDFPRYDPPVVDLPVETRALWGDNTARFIQDVTFAPQFPLGASIAADMWLRQFGVAPASVVAVDPVVLSYLLRATGPVTLPTGEQLTSDNAVPVLLQDVYARFDDPRDQDAYFAMAAASVIGAVRGGGVDPRALVEALVEAGAERRILIWNADAAEQAILDGTTLAGDLPVSGPGRQAFGVYLNDLTGSKMDPYLDVQFAAGSMVCRNDGLPTYVVEVTLTNTAPADAATSLPEYVTGGGSFGTPPGEISTSVHVYSAPGTFNLGVTQNGGQVNVHETSDSGYALSKVTARLAPGQAVSWRFSFLGDVPEQRPVVIESTPLVYAREASALTPTCDSALN</sequence>
<dbReference type="EMBL" id="CP035491">
    <property type="protein sequence ID" value="QAY74708.1"/>
    <property type="molecule type" value="Genomic_DNA"/>
</dbReference>
<organism evidence="2 3">
    <name type="scientific">Agromyces protaetiae</name>
    <dbReference type="NCBI Taxonomy" id="2509455"/>
    <lineage>
        <taxon>Bacteria</taxon>
        <taxon>Bacillati</taxon>
        <taxon>Actinomycetota</taxon>
        <taxon>Actinomycetes</taxon>
        <taxon>Micrococcales</taxon>
        <taxon>Microbacteriaceae</taxon>
        <taxon>Agromyces</taxon>
    </lineage>
</organism>
<accession>A0A4P6FVR9</accession>
<dbReference type="RefSeq" id="WP_129192252.1">
    <property type="nucleotide sequence ID" value="NZ_CP035491.1"/>
</dbReference>